<comment type="caution">
    <text evidence="1">The sequence shown here is derived from an EMBL/GenBank/DDBJ whole genome shotgun (WGS) entry which is preliminary data.</text>
</comment>
<dbReference type="Proteomes" id="UP001161757">
    <property type="component" value="Unassembled WGS sequence"/>
</dbReference>
<sequence>MVEIGKTPVAQEWTRDQFLTALRDAQGDHAGVRPEEVSDARRQIQNAARLLPALDDYTTNLETGVERLNTSVETLIQVGENEWSKLAPESGNFESWMTSQLRAVHGTGKFVRTAKGEVRALNSLGQQVTLLAIVEQEVKDGKKDSKIQRLEPSHGGDRQDGMRYMTCKQLKSNLVADMSNGIRRLNGKDRLLLSFSKDDLIHCATYTAQKTSEWAAEGKYPRAWTRDELIDAYAQAARVQYSNLQEVPPLVWDLNRPQLPVLDRGQHWRAALMQLFAEDLDATIVYSVKVRCHPSPSAARLQGTSVERVGTADGDTALASVPLPRKNKDKL</sequence>
<reference evidence="1" key="1">
    <citation type="submission" date="2023-01" db="EMBL/GenBank/DDBJ databases">
        <title>Exophiala dermititidis isolated from Cystic Fibrosis Patient.</title>
        <authorList>
            <person name="Kurbessoian T."/>
            <person name="Crocker A."/>
            <person name="Murante D."/>
            <person name="Hogan D.A."/>
            <person name="Stajich J.E."/>
        </authorList>
    </citation>
    <scope>NUCLEOTIDE SEQUENCE</scope>
    <source>
        <strain evidence="1">Ex8</strain>
    </source>
</reference>
<gene>
    <name evidence="1" type="ORF">HRR80_003102</name>
</gene>
<protein>
    <submittedName>
        <fullName evidence="1">Uncharacterized protein</fullName>
    </submittedName>
</protein>
<accession>A0AAN6EY55</accession>
<evidence type="ECO:0000313" key="2">
    <source>
        <dbReference type="Proteomes" id="UP001161757"/>
    </source>
</evidence>
<evidence type="ECO:0000313" key="1">
    <source>
        <dbReference type="EMBL" id="KAJ8993064.1"/>
    </source>
</evidence>
<organism evidence="1 2">
    <name type="scientific">Exophiala dermatitidis</name>
    <name type="common">Black yeast-like fungus</name>
    <name type="synonym">Wangiella dermatitidis</name>
    <dbReference type="NCBI Taxonomy" id="5970"/>
    <lineage>
        <taxon>Eukaryota</taxon>
        <taxon>Fungi</taxon>
        <taxon>Dikarya</taxon>
        <taxon>Ascomycota</taxon>
        <taxon>Pezizomycotina</taxon>
        <taxon>Eurotiomycetes</taxon>
        <taxon>Chaetothyriomycetidae</taxon>
        <taxon>Chaetothyriales</taxon>
        <taxon>Herpotrichiellaceae</taxon>
        <taxon>Exophiala</taxon>
    </lineage>
</organism>
<proteinExistence type="predicted"/>
<dbReference type="AlphaFoldDB" id="A0AAN6EY55"/>
<name>A0AAN6EY55_EXODE</name>
<dbReference type="EMBL" id="JAJGCB010000004">
    <property type="protein sequence ID" value="KAJ8993064.1"/>
    <property type="molecule type" value="Genomic_DNA"/>
</dbReference>